<organism evidence="7 8">
    <name type="scientific">Oribacterium asaccharolyticum ACB7</name>
    <dbReference type="NCBI Taxonomy" id="796944"/>
    <lineage>
        <taxon>Bacteria</taxon>
        <taxon>Bacillati</taxon>
        <taxon>Bacillota</taxon>
        <taxon>Clostridia</taxon>
        <taxon>Lachnospirales</taxon>
        <taxon>Lachnospiraceae</taxon>
        <taxon>Oribacterium</taxon>
    </lineage>
</organism>
<dbReference type="AlphaFoldDB" id="G9WX41"/>
<comment type="similarity">
    <text evidence="2">Belongs to the methyl-accepting chemotaxis (MCP) protein family.</text>
</comment>
<evidence type="ECO:0000256" key="1">
    <source>
        <dbReference type="ARBA" id="ARBA00022500"/>
    </source>
</evidence>
<evidence type="ECO:0008006" key="9">
    <source>
        <dbReference type="Google" id="ProtNLM"/>
    </source>
</evidence>
<dbReference type="Gene3D" id="3.30.450.20">
    <property type="entry name" value="PAS domain"/>
    <property type="match status" value="1"/>
</dbReference>
<name>G9WX41_9FIRM</name>
<dbReference type="Pfam" id="PF22673">
    <property type="entry name" value="MCP-like_PDC_1"/>
    <property type="match status" value="1"/>
</dbReference>
<dbReference type="GO" id="GO:0006935">
    <property type="term" value="P:chemotaxis"/>
    <property type="evidence" value="ECO:0007669"/>
    <property type="project" value="UniProtKB-KW"/>
</dbReference>
<dbReference type="CDD" id="cd11386">
    <property type="entry name" value="MCP_signal"/>
    <property type="match status" value="1"/>
</dbReference>
<protein>
    <recommendedName>
        <fullName evidence="9">Methyl-accepting transducer domain-containing protein</fullName>
    </recommendedName>
</protein>
<keyword evidence="4" id="KW-0812">Transmembrane</keyword>
<dbReference type="GO" id="GO:0007165">
    <property type="term" value="P:signal transduction"/>
    <property type="evidence" value="ECO:0007669"/>
    <property type="project" value="UniProtKB-KW"/>
</dbReference>
<dbReference type="PROSITE" id="PS50111">
    <property type="entry name" value="CHEMOTAXIS_TRANSDUC_2"/>
    <property type="match status" value="1"/>
</dbReference>
<dbReference type="SMART" id="SM00283">
    <property type="entry name" value="MA"/>
    <property type="match status" value="1"/>
</dbReference>
<feature type="domain" description="HAMP" evidence="6">
    <location>
        <begin position="386"/>
        <end position="438"/>
    </location>
</feature>
<comment type="caution">
    <text evidence="7">The sequence shown here is derived from an EMBL/GenBank/DDBJ whole genome shotgun (WGS) entry which is preliminary data.</text>
</comment>
<reference evidence="7 8" key="1">
    <citation type="submission" date="2011-08" db="EMBL/GenBank/DDBJ databases">
        <title>The Genome Sequence of Oribacterium sp. ACB7.</title>
        <authorList>
            <consortium name="The Broad Institute Genome Sequencing Platform"/>
            <person name="Earl A."/>
            <person name="Ward D."/>
            <person name="Feldgarden M."/>
            <person name="Gevers D."/>
            <person name="Sizova M."/>
            <person name="Hazen A."/>
            <person name="Epstein S."/>
            <person name="Young S.K."/>
            <person name="Zeng Q."/>
            <person name="Gargeya S."/>
            <person name="Fitzgerald M."/>
            <person name="Haas B."/>
            <person name="Abouelleil A."/>
            <person name="Alvarado L."/>
            <person name="Arachchi H.M."/>
            <person name="Berlin A."/>
            <person name="Brown A."/>
            <person name="Chapman S.B."/>
            <person name="Chen Z."/>
            <person name="Dunbar C."/>
            <person name="Freedman E."/>
            <person name="Gearin G."/>
            <person name="Gellesch M."/>
            <person name="Goldberg J."/>
            <person name="Griggs A."/>
            <person name="Gujja S."/>
            <person name="Heiman D."/>
            <person name="Howarth C."/>
            <person name="Larson L."/>
            <person name="Lui A."/>
            <person name="MacDonald P.J.P."/>
            <person name="Montmayeur A."/>
            <person name="Murphy C."/>
            <person name="Neiman D."/>
            <person name="Pearson M."/>
            <person name="Priest M."/>
            <person name="Roberts A."/>
            <person name="Saif S."/>
            <person name="Shea T."/>
            <person name="Shenoy N."/>
            <person name="Sisk P."/>
            <person name="Stolte C."/>
            <person name="Sykes S."/>
            <person name="Wortman J."/>
            <person name="Nusbaum C."/>
            <person name="Birren B."/>
        </authorList>
    </citation>
    <scope>NUCLEOTIDE SEQUENCE [LARGE SCALE GENOMIC DNA]</scope>
    <source>
        <strain evidence="7 8">ACB7</strain>
    </source>
</reference>
<feature type="transmembrane region" description="Helical" evidence="4">
    <location>
        <begin position="26"/>
        <end position="48"/>
    </location>
</feature>
<evidence type="ECO:0000259" key="5">
    <source>
        <dbReference type="PROSITE" id="PS50111"/>
    </source>
</evidence>
<dbReference type="GO" id="GO:0016020">
    <property type="term" value="C:membrane"/>
    <property type="evidence" value="ECO:0007669"/>
    <property type="project" value="InterPro"/>
</dbReference>
<gene>
    <name evidence="7" type="ORF">HMPREF9624_01415</name>
</gene>
<keyword evidence="1" id="KW-0145">Chemotaxis</keyword>
<dbReference type="SMART" id="SM00304">
    <property type="entry name" value="HAMP"/>
    <property type="match status" value="1"/>
</dbReference>
<feature type="domain" description="Methyl-accepting transducer" evidence="5">
    <location>
        <begin position="490"/>
        <end position="719"/>
    </location>
</feature>
<evidence type="ECO:0000256" key="2">
    <source>
        <dbReference type="ARBA" id="ARBA00029447"/>
    </source>
</evidence>
<evidence type="ECO:0000259" key="6">
    <source>
        <dbReference type="PROSITE" id="PS50885"/>
    </source>
</evidence>
<dbReference type="CDD" id="cd06225">
    <property type="entry name" value="HAMP"/>
    <property type="match status" value="1"/>
</dbReference>
<dbReference type="Gene3D" id="1.10.8.500">
    <property type="entry name" value="HAMP domain in histidine kinase"/>
    <property type="match status" value="1"/>
</dbReference>
<dbReference type="Gene3D" id="1.10.287.950">
    <property type="entry name" value="Methyl-accepting chemotaxis protein"/>
    <property type="match status" value="1"/>
</dbReference>
<feature type="transmembrane region" description="Helical" evidence="4">
    <location>
        <begin position="362"/>
        <end position="385"/>
    </location>
</feature>
<dbReference type="Pfam" id="PF00015">
    <property type="entry name" value="MCPsignal"/>
    <property type="match status" value="1"/>
</dbReference>
<dbReference type="HOGENOM" id="CLU_000445_107_12_9"/>
<dbReference type="PANTHER" id="PTHR43531:SF11">
    <property type="entry name" value="METHYL-ACCEPTING CHEMOTAXIS PROTEIN 3"/>
    <property type="match status" value="1"/>
</dbReference>
<evidence type="ECO:0000256" key="3">
    <source>
        <dbReference type="PROSITE-ProRule" id="PRU00284"/>
    </source>
</evidence>
<keyword evidence="4" id="KW-0472">Membrane</keyword>
<evidence type="ECO:0000256" key="4">
    <source>
        <dbReference type="SAM" id="Phobius"/>
    </source>
</evidence>
<dbReference type="Pfam" id="PF00672">
    <property type="entry name" value="HAMP"/>
    <property type="match status" value="1"/>
</dbReference>
<evidence type="ECO:0000313" key="7">
    <source>
        <dbReference type="EMBL" id="EHL09374.1"/>
    </source>
</evidence>
<dbReference type="EMBL" id="AFZD01000021">
    <property type="protein sequence ID" value="EHL09374.1"/>
    <property type="molecule type" value="Genomic_DNA"/>
</dbReference>
<evidence type="ECO:0000313" key="8">
    <source>
        <dbReference type="Proteomes" id="UP000003527"/>
    </source>
</evidence>
<keyword evidence="4" id="KW-1133">Transmembrane helix</keyword>
<dbReference type="CDD" id="cd12913">
    <property type="entry name" value="PDC1_MCP_like"/>
    <property type="match status" value="1"/>
</dbReference>
<dbReference type="RefSeq" id="WP_009537186.1">
    <property type="nucleotide sequence ID" value="NZ_JH414505.1"/>
</dbReference>
<dbReference type="PANTHER" id="PTHR43531">
    <property type="entry name" value="PROTEIN ICFG"/>
    <property type="match status" value="1"/>
</dbReference>
<dbReference type="SUPFAM" id="SSF58104">
    <property type="entry name" value="Methyl-accepting chemotaxis protein (MCP) signaling domain"/>
    <property type="match status" value="1"/>
</dbReference>
<dbReference type="InterPro" id="IPR051310">
    <property type="entry name" value="MCP_chemotaxis"/>
</dbReference>
<proteinExistence type="inferred from homology"/>
<keyword evidence="3" id="KW-0807">Transducer</keyword>
<accession>G9WX41</accession>
<sequence>MKKKSATGENTGKSSRWKKMKLSSRISVITGFLSILILAAVSISIIHMGKNALYKSLQGNMNDKIRLGIADLDNVVTQAETTANTIKDGMIYIYDQTDLSGGVPANPWTIYDDYGNLLETKDMSGTIFRSRIIDTTIPASRYNAETTILDSLYSAIKNNESLLGAGVFLEPDAFYKGIDEYAPYMTSEQVQKREVTNAAYVNYKDQEYYLRARESKGLVLTNAYENFGTNEYVVSVVEPIFYGNEFKGVVILDMNTEAFGIVEQEDSRFKTLYSSVVDTNGFVMYSMDAEEDKKNLKDVLPADSMSTLQSFFDKNEPFSTHIANSKGELLQYNAMPLQVEGVTWWVSISVSEKEYTSAISHMVLVALPLSLLGILILVAAGHFFIRKGLEPLQSIVTAGDRLAVGDFSQDIQYAYQDEIGSIFLSMGRVVSRIKSIIHDLSEKLSQIAKGDLSTDFQNTDLYIGEYSPLLDNLKEILLDLNNTMGEIKDSSTSVNSSAFKLSESAQFLSDGASDQASSIKELSVTMDEISANIQETANMSIHALTLSDQAEQAVGKSNLKMEEMSEAMTEITEKSHEISKIIKTIDDIAFQTNILSLNAAIEAARAGVAGKGFAVVADEVGNLAQKSAEAAKNTANLIQETISSVNKGAKISTETKESLSLVSEQTKKINTIISSISNASEKEADGIQQLSNGLTQISSVVQKNNATAEESALASTALSKQSERMNGLVGKFKLRRKREDND</sequence>
<dbReference type="InterPro" id="IPR004089">
    <property type="entry name" value="MCPsignal_dom"/>
</dbReference>
<dbReference type="PATRIC" id="fig|796944.3.peg.2166"/>
<dbReference type="Proteomes" id="UP000003527">
    <property type="component" value="Unassembled WGS sequence"/>
</dbReference>
<keyword evidence="8" id="KW-1185">Reference proteome</keyword>
<dbReference type="PROSITE" id="PS50885">
    <property type="entry name" value="HAMP"/>
    <property type="match status" value="1"/>
</dbReference>
<dbReference type="InterPro" id="IPR003660">
    <property type="entry name" value="HAMP_dom"/>
</dbReference>